<dbReference type="AlphaFoldDB" id="A0AAD6XF35"/>
<proteinExistence type="predicted"/>
<sequence length="136" mass="14799">VGDDHADGVQVVPPGDEYDALLDDGWDMDIDLPGDAAISSKEAKALDTVNEKLAAIRIGHCSGCCREEGFNVKMKTPDLCTRCAGDTSDTKLWSDENNTNPTPGNMVPPCLQNLTDMEEMLIARTKTVMQVRWTKG</sequence>
<comment type="caution">
    <text evidence="1">The sequence shown here is derived from an EMBL/GenBank/DDBJ whole genome shotgun (WGS) entry which is preliminary data.</text>
</comment>
<keyword evidence="2" id="KW-1185">Reference proteome</keyword>
<accession>A0AAD6XF35</accession>
<name>A0AAD6XF35_9AGAR</name>
<reference evidence="1" key="1">
    <citation type="submission" date="2023-03" db="EMBL/GenBank/DDBJ databases">
        <title>Massive genome expansion in bonnet fungi (Mycena s.s.) driven by repeated elements and novel gene families across ecological guilds.</title>
        <authorList>
            <consortium name="Lawrence Berkeley National Laboratory"/>
            <person name="Harder C.B."/>
            <person name="Miyauchi S."/>
            <person name="Viragh M."/>
            <person name="Kuo A."/>
            <person name="Thoen E."/>
            <person name="Andreopoulos B."/>
            <person name="Lu D."/>
            <person name="Skrede I."/>
            <person name="Drula E."/>
            <person name="Henrissat B."/>
            <person name="Morin E."/>
            <person name="Kohler A."/>
            <person name="Barry K."/>
            <person name="LaButti K."/>
            <person name="Morin E."/>
            <person name="Salamov A."/>
            <person name="Lipzen A."/>
            <person name="Mereny Z."/>
            <person name="Hegedus B."/>
            <person name="Baldrian P."/>
            <person name="Stursova M."/>
            <person name="Weitz H."/>
            <person name="Taylor A."/>
            <person name="Grigoriev I.V."/>
            <person name="Nagy L.G."/>
            <person name="Martin F."/>
            <person name="Kauserud H."/>
        </authorList>
    </citation>
    <scope>NUCLEOTIDE SEQUENCE</scope>
    <source>
        <strain evidence="1">CBHHK173m</strain>
    </source>
</reference>
<organism evidence="1 2">
    <name type="scientific">Mycena belliarum</name>
    <dbReference type="NCBI Taxonomy" id="1033014"/>
    <lineage>
        <taxon>Eukaryota</taxon>
        <taxon>Fungi</taxon>
        <taxon>Dikarya</taxon>
        <taxon>Basidiomycota</taxon>
        <taxon>Agaricomycotina</taxon>
        <taxon>Agaricomycetes</taxon>
        <taxon>Agaricomycetidae</taxon>
        <taxon>Agaricales</taxon>
        <taxon>Marasmiineae</taxon>
        <taxon>Mycenaceae</taxon>
        <taxon>Mycena</taxon>
    </lineage>
</organism>
<dbReference type="Proteomes" id="UP001222325">
    <property type="component" value="Unassembled WGS sequence"/>
</dbReference>
<feature type="non-terminal residue" evidence="1">
    <location>
        <position position="1"/>
    </location>
</feature>
<evidence type="ECO:0000313" key="1">
    <source>
        <dbReference type="EMBL" id="KAJ7075304.1"/>
    </source>
</evidence>
<gene>
    <name evidence="1" type="ORF">B0H15DRAFT_737782</name>
</gene>
<evidence type="ECO:0000313" key="2">
    <source>
        <dbReference type="Proteomes" id="UP001222325"/>
    </source>
</evidence>
<feature type="non-terminal residue" evidence="1">
    <location>
        <position position="136"/>
    </location>
</feature>
<dbReference type="EMBL" id="JARJCN010000099">
    <property type="protein sequence ID" value="KAJ7075304.1"/>
    <property type="molecule type" value="Genomic_DNA"/>
</dbReference>
<protein>
    <submittedName>
        <fullName evidence="1">Uncharacterized protein</fullName>
    </submittedName>
</protein>